<dbReference type="EMBL" id="VSSQ01139734">
    <property type="protein sequence ID" value="MPN62140.1"/>
    <property type="molecule type" value="Genomic_DNA"/>
</dbReference>
<evidence type="ECO:0000313" key="2">
    <source>
        <dbReference type="EMBL" id="MPN62140.1"/>
    </source>
</evidence>
<evidence type="ECO:0000259" key="1">
    <source>
        <dbReference type="Pfam" id="PF10056"/>
    </source>
</evidence>
<name>A0A645JGA2_9ZZZZ</name>
<organism evidence="2">
    <name type="scientific">bioreactor metagenome</name>
    <dbReference type="NCBI Taxonomy" id="1076179"/>
    <lineage>
        <taxon>unclassified sequences</taxon>
        <taxon>metagenomes</taxon>
        <taxon>ecological metagenomes</taxon>
    </lineage>
</organism>
<feature type="domain" description="DUF2293" evidence="1">
    <location>
        <begin position="61"/>
        <end position="146"/>
    </location>
</feature>
<dbReference type="InterPro" id="IPR018744">
    <property type="entry name" value="DUF2293"/>
</dbReference>
<gene>
    <name evidence="2" type="ORF">SDC9_209887</name>
</gene>
<proteinExistence type="predicted"/>
<sequence>MESLGLLTDGTRVAQTKAQLATERADPSYLRKLDSAKKRREAEQAKYEVEFREAVLKFLAFAPRHAEMALKLAGAVTVLAAPVGSGTVARTERIPLERRAEAAVIAWMRHQTTAYDHMSIARIKGERREVRRDLAERSRRLLEKYRNGEPVDSAVCPLAGALK</sequence>
<protein>
    <recommendedName>
        <fullName evidence="1">DUF2293 domain-containing protein</fullName>
    </recommendedName>
</protein>
<comment type="caution">
    <text evidence="2">The sequence shown here is derived from an EMBL/GenBank/DDBJ whole genome shotgun (WGS) entry which is preliminary data.</text>
</comment>
<dbReference type="Pfam" id="PF10056">
    <property type="entry name" value="DUF2293"/>
    <property type="match status" value="1"/>
</dbReference>
<reference evidence="2" key="1">
    <citation type="submission" date="2019-08" db="EMBL/GenBank/DDBJ databases">
        <authorList>
            <person name="Kucharzyk K."/>
            <person name="Murdoch R.W."/>
            <person name="Higgins S."/>
            <person name="Loffler F."/>
        </authorList>
    </citation>
    <scope>NUCLEOTIDE SEQUENCE</scope>
</reference>
<accession>A0A645JGA2</accession>
<dbReference type="AlphaFoldDB" id="A0A645JGA2"/>